<dbReference type="InterPro" id="IPR036866">
    <property type="entry name" value="RibonucZ/Hydroxyglut_hydro"/>
</dbReference>
<dbReference type="NCBIfam" id="TIGR04122">
    <property type="entry name" value="Xnuc_lig_assoc"/>
    <property type="match status" value="1"/>
</dbReference>
<dbReference type="GO" id="GO:0004521">
    <property type="term" value="F:RNA endonuclease activity"/>
    <property type="evidence" value="ECO:0007669"/>
    <property type="project" value="TreeGrafter"/>
</dbReference>
<dbReference type="Gene3D" id="3.60.15.10">
    <property type="entry name" value="Ribonuclease Z/Hydroxyacylglutathione hydrolase-like"/>
    <property type="match status" value="1"/>
</dbReference>
<dbReference type="AlphaFoldDB" id="A0A6J4PCQ9"/>
<organism evidence="1">
    <name type="scientific">uncultured Pyrinomonadaceae bacterium</name>
    <dbReference type="NCBI Taxonomy" id="2283094"/>
    <lineage>
        <taxon>Bacteria</taxon>
        <taxon>Pseudomonadati</taxon>
        <taxon>Acidobacteriota</taxon>
        <taxon>Blastocatellia</taxon>
        <taxon>Blastocatellales</taxon>
        <taxon>Pyrinomonadaceae</taxon>
        <taxon>environmental samples</taxon>
    </lineage>
</organism>
<gene>
    <name evidence="1" type="ORF">AVDCRST_MAG74-2245</name>
</gene>
<accession>A0A6J4PCQ9</accession>
<reference evidence="1" key="1">
    <citation type="submission" date="2020-02" db="EMBL/GenBank/DDBJ databases">
        <authorList>
            <person name="Meier V. D."/>
        </authorList>
    </citation>
    <scope>NUCLEOTIDE SEQUENCE</scope>
    <source>
        <strain evidence="1">AVDCRST_MAG74</strain>
    </source>
</reference>
<dbReference type="InterPro" id="IPR026360">
    <property type="entry name" value="Xnuc_lig_assoc"/>
</dbReference>
<proteinExistence type="predicted"/>
<name>A0A6J4PCQ9_9BACT</name>
<dbReference type="PANTHER" id="PTHR11203">
    <property type="entry name" value="CLEAVAGE AND POLYADENYLATION SPECIFICITY FACTOR FAMILY MEMBER"/>
    <property type="match status" value="1"/>
</dbReference>
<protein>
    <submittedName>
        <fullName evidence="1">mRNA 3-end processing factor</fullName>
    </submittedName>
</protein>
<dbReference type="InterPro" id="IPR050698">
    <property type="entry name" value="MBL"/>
</dbReference>
<sequence>MRLIKPTERGLYVEPGDFYIDPWLPVERAVLTHAHADHTYRGSKNYLVSKEGERLFRTRLYNEGNIETLSYGKSTTINGVKVSFHPAGHVLGSAQIRVEYKGEVWVASGDYKLTFDPTCAQFEPVKCHAFITEATFGLPIYRWTKPEILFEEVNEWWRGNVEKGKATVIFAYSLGKAQRIMKSVDHSIGKIFTHGAVERLTRDYRETGVDLPPTKYVGEVADKKEFIGSLIIAPPSAQDTPWTRRFGAQSTGFASGWMRIRGARRRRAVDRGIILSDHADWDELLTAINATEAEQIWVTHGSIDILVRYLQSIGKDARPLETKFVGDAPETEIADGEEGD</sequence>
<evidence type="ECO:0000313" key="1">
    <source>
        <dbReference type="EMBL" id="CAA9410396.1"/>
    </source>
</evidence>
<dbReference type="EMBL" id="CADCUR010000204">
    <property type="protein sequence ID" value="CAA9410396.1"/>
    <property type="molecule type" value="Genomic_DNA"/>
</dbReference>
<dbReference type="PANTHER" id="PTHR11203:SF49">
    <property type="entry name" value="BLL1145 PROTEIN"/>
    <property type="match status" value="1"/>
</dbReference>
<dbReference type="SUPFAM" id="SSF56281">
    <property type="entry name" value="Metallo-hydrolase/oxidoreductase"/>
    <property type="match status" value="1"/>
</dbReference>